<accession>A0A0A2SNY5</accession>
<proteinExistence type="predicted"/>
<dbReference type="AlphaFoldDB" id="A0A0A2SNY5"/>
<evidence type="ECO:0000313" key="1">
    <source>
        <dbReference type="EMBL" id="KGP62462.1"/>
    </source>
</evidence>
<organism evidence="1 2">
    <name type="scientific">Legionella norrlandica</name>
    <dbReference type="NCBI Taxonomy" id="1498499"/>
    <lineage>
        <taxon>Bacteria</taxon>
        <taxon>Pseudomonadati</taxon>
        <taxon>Pseudomonadota</taxon>
        <taxon>Gammaproteobacteria</taxon>
        <taxon>Legionellales</taxon>
        <taxon>Legionellaceae</taxon>
        <taxon>Legionella</taxon>
    </lineage>
</organism>
<evidence type="ECO:0000313" key="2">
    <source>
        <dbReference type="Proteomes" id="UP000054422"/>
    </source>
</evidence>
<dbReference type="OrthoDB" id="5638996at2"/>
<dbReference type="EMBL" id="JNCF01000064">
    <property type="protein sequence ID" value="KGP62462.1"/>
    <property type="molecule type" value="Genomic_DNA"/>
</dbReference>
<reference evidence="1 2" key="1">
    <citation type="submission" date="2014-05" db="EMBL/GenBank/DDBJ databases">
        <authorList>
            <person name="Rizzardi K."/>
            <person name="Winiecka-Krusnell J."/>
            <person name="Ramliden M."/>
            <person name="Alm E."/>
            <person name="Andersson S."/>
            <person name="Byfors S."/>
        </authorList>
    </citation>
    <scope>NUCLEOTIDE SEQUENCE [LARGE SCALE GENOMIC DNA]</scope>
    <source>
        <strain evidence="1 2">LEGN</strain>
    </source>
</reference>
<dbReference type="RefSeq" id="WP_035890969.1">
    <property type="nucleotide sequence ID" value="NZ_JNCF01000064.1"/>
</dbReference>
<comment type="caution">
    <text evidence="1">The sequence shown here is derived from an EMBL/GenBank/DDBJ whole genome shotgun (WGS) entry which is preliminary data.</text>
</comment>
<keyword evidence="2" id="KW-1185">Reference proteome</keyword>
<protein>
    <submittedName>
        <fullName evidence="1">Uncharacterized protein</fullName>
    </submittedName>
</protein>
<gene>
    <name evidence="1" type="ORF">EP47_14435</name>
</gene>
<sequence>MSRFFIVLLGFLISFLSFPMYAQKTIRLGPNETKLLKNSSLWTLNATCNIQGNADGKIRIIVLKNNGKINGKNLSTGQGTSFKVKNNTSISVSAESGTQINLINLGDQELQAVCST</sequence>
<name>A0A0A2SNY5_9GAMM</name>
<dbReference type="Proteomes" id="UP000054422">
    <property type="component" value="Unassembled WGS sequence"/>
</dbReference>